<dbReference type="EMBL" id="RQJO01000007">
    <property type="protein sequence ID" value="RRB07508.1"/>
    <property type="molecule type" value="Genomic_DNA"/>
</dbReference>
<organism evidence="2 3">
    <name type="scientific">Larkinella rosea</name>
    <dbReference type="NCBI Taxonomy" id="2025312"/>
    <lineage>
        <taxon>Bacteria</taxon>
        <taxon>Pseudomonadati</taxon>
        <taxon>Bacteroidota</taxon>
        <taxon>Cytophagia</taxon>
        <taxon>Cytophagales</taxon>
        <taxon>Spirosomataceae</taxon>
        <taxon>Larkinella</taxon>
    </lineage>
</organism>
<feature type="domain" description="Nudix hydrolase" evidence="1">
    <location>
        <begin position="44"/>
        <end position="178"/>
    </location>
</feature>
<evidence type="ECO:0000313" key="2">
    <source>
        <dbReference type="EMBL" id="RRB07508.1"/>
    </source>
</evidence>
<dbReference type="InterPro" id="IPR015797">
    <property type="entry name" value="NUDIX_hydrolase-like_dom_sf"/>
</dbReference>
<dbReference type="Gene3D" id="3.90.79.10">
    <property type="entry name" value="Nucleoside Triphosphate Pyrophosphohydrolase"/>
    <property type="match status" value="1"/>
</dbReference>
<gene>
    <name evidence="2" type="ORF">EHT25_06930</name>
</gene>
<dbReference type="OrthoDB" id="9787880at2"/>
<dbReference type="AlphaFoldDB" id="A0A3P1C2K6"/>
<dbReference type="Proteomes" id="UP000271925">
    <property type="component" value="Unassembled WGS sequence"/>
</dbReference>
<comment type="caution">
    <text evidence="2">The sequence shown here is derived from an EMBL/GenBank/DDBJ whole genome shotgun (WGS) entry which is preliminary data.</text>
</comment>
<dbReference type="Pfam" id="PF00293">
    <property type="entry name" value="NUDIX"/>
    <property type="match status" value="1"/>
</dbReference>
<evidence type="ECO:0000313" key="3">
    <source>
        <dbReference type="Proteomes" id="UP000271925"/>
    </source>
</evidence>
<sequence>MHRQPLLNLLRKYRPTDEDERRMLEQTIQFVESHADCFDRQLSIGHVTGSSWVVSPDRRKVVLIHHAKLDRWLQPGGHADGDPDVLGVALREATEETGLTNLKIVSPAIFDVDVHRIPARGAEPEHWHYDIRFLLEADPEQPFIRTPESKDIRWVETDEIAELTTEKSINRMNCKNKVNN</sequence>
<accession>A0A3P1C2K6</accession>
<evidence type="ECO:0000259" key="1">
    <source>
        <dbReference type="PROSITE" id="PS51462"/>
    </source>
</evidence>
<name>A0A3P1C2K6_9BACT</name>
<dbReference type="SUPFAM" id="SSF55811">
    <property type="entry name" value="Nudix"/>
    <property type="match status" value="1"/>
</dbReference>
<protein>
    <submittedName>
        <fullName evidence="2">NUDIX domain-containing protein</fullName>
    </submittedName>
</protein>
<keyword evidence="3" id="KW-1185">Reference proteome</keyword>
<dbReference type="InterPro" id="IPR000086">
    <property type="entry name" value="NUDIX_hydrolase_dom"/>
</dbReference>
<dbReference type="PROSITE" id="PS51462">
    <property type="entry name" value="NUDIX"/>
    <property type="match status" value="1"/>
</dbReference>
<dbReference type="CDD" id="cd03674">
    <property type="entry name" value="NUDIX_Hydrolase"/>
    <property type="match status" value="1"/>
</dbReference>
<reference evidence="2 3" key="1">
    <citation type="submission" date="2018-11" db="EMBL/GenBank/DDBJ databases">
        <authorList>
            <person name="Zhou Z."/>
            <person name="Wang G."/>
        </authorList>
    </citation>
    <scope>NUCLEOTIDE SEQUENCE [LARGE SCALE GENOMIC DNA]</scope>
    <source>
        <strain evidence="2 3">KCTC52004</strain>
    </source>
</reference>
<dbReference type="PANTHER" id="PTHR43736">
    <property type="entry name" value="ADP-RIBOSE PYROPHOSPHATASE"/>
    <property type="match status" value="1"/>
</dbReference>
<proteinExistence type="predicted"/>
<dbReference type="PANTHER" id="PTHR43736:SF1">
    <property type="entry name" value="DIHYDRONEOPTERIN TRIPHOSPHATE DIPHOSPHATASE"/>
    <property type="match status" value="1"/>
</dbReference>